<proteinExistence type="predicted"/>
<sequence>VCFSSSHLITLRLFLGKVEQYLDCHKQCISVCWSAGVPDKSNKVKQLEVSEWMGTALGPLK</sequence>
<dbReference type="EMBL" id="CAMGYJ010000005">
    <property type="protein sequence ID" value="CAI0419846.1"/>
    <property type="molecule type" value="Genomic_DNA"/>
</dbReference>
<comment type="caution">
    <text evidence="2">The sequence shown here is derived from an EMBL/GenBank/DDBJ whole genome shotgun (WGS) entry which is preliminary data.</text>
</comment>
<name>A0AAV0R037_9ROSI</name>
<evidence type="ECO:0000313" key="2">
    <source>
        <dbReference type="EMBL" id="CAI0549862.1"/>
    </source>
</evidence>
<dbReference type="EMBL" id="CAMGYJ010000010">
    <property type="protein sequence ID" value="CAI0549862.1"/>
    <property type="molecule type" value="Genomic_DNA"/>
</dbReference>
<dbReference type="Proteomes" id="UP001154282">
    <property type="component" value="Unassembled WGS sequence"/>
</dbReference>
<feature type="non-terminal residue" evidence="2">
    <location>
        <position position="1"/>
    </location>
</feature>
<accession>A0AAV0R037</accession>
<evidence type="ECO:0000313" key="1">
    <source>
        <dbReference type="EMBL" id="CAI0419846.1"/>
    </source>
</evidence>
<protein>
    <submittedName>
        <fullName evidence="2">Uncharacterized protein</fullName>
    </submittedName>
</protein>
<gene>
    <name evidence="1" type="ORF">LITE_LOCUS18159</name>
    <name evidence="2" type="ORF">LITE_LOCUS45328</name>
</gene>
<dbReference type="AlphaFoldDB" id="A0AAV0R037"/>
<reference evidence="2" key="1">
    <citation type="submission" date="2022-08" db="EMBL/GenBank/DDBJ databases">
        <authorList>
            <person name="Gutierrez-Valencia J."/>
        </authorList>
    </citation>
    <scope>NUCLEOTIDE SEQUENCE</scope>
</reference>
<organism evidence="2 3">
    <name type="scientific">Linum tenue</name>
    <dbReference type="NCBI Taxonomy" id="586396"/>
    <lineage>
        <taxon>Eukaryota</taxon>
        <taxon>Viridiplantae</taxon>
        <taxon>Streptophyta</taxon>
        <taxon>Embryophyta</taxon>
        <taxon>Tracheophyta</taxon>
        <taxon>Spermatophyta</taxon>
        <taxon>Magnoliopsida</taxon>
        <taxon>eudicotyledons</taxon>
        <taxon>Gunneridae</taxon>
        <taxon>Pentapetalae</taxon>
        <taxon>rosids</taxon>
        <taxon>fabids</taxon>
        <taxon>Malpighiales</taxon>
        <taxon>Linaceae</taxon>
        <taxon>Linum</taxon>
    </lineage>
</organism>
<evidence type="ECO:0000313" key="3">
    <source>
        <dbReference type="Proteomes" id="UP001154282"/>
    </source>
</evidence>
<keyword evidence="3" id="KW-1185">Reference proteome</keyword>